<evidence type="ECO:0000256" key="1">
    <source>
        <dbReference type="ARBA" id="ARBA00022690"/>
    </source>
</evidence>
<evidence type="ECO:0000259" key="6">
    <source>
        <dbReference type="PROSITE" id="PS51465"/>
    </source>
</evidence>
<feature type="compositionally biased region" description="Low complexity" evidence="4">
    <location>
        <begin position="74"/>
        <end position="93"/>
    </location>
</feature>
<gene>
    <name evidence="7" type="ORF">F444_13122</name>
</gene>
<keyword evidence="2" id="KW-0722">Serine protease inhibitor</keyword>
<dbReference type="SMART" id="SM00280">
    <property type="entry name" value="KAZAL"/>
    <property type="match status" value="1"/>
</dbReference>
<comment type="caution">
    <text evidence="7">The sequence shown here is derived from an EMBL/GenBank/DDBJ whole genome shotgun (WGS) entry which is preliminary data.</text>
</comment>
<reference evidence="7 8" key="1">
    <citation type="submission" date="2013-11" db="EMBL/GenBank/DDBJ databases">
        <title>The Genome Sequence of Phytophthora parasitica P1976.</title>
        <authorList>
            <consortium name="The Broad Institute Genomics Platform"/>
            <person name="Russ C."/>
            <person name="Tyler B."/>
            <person name="Panabieres F."/>
            <person name="Shan W."/>
            <person name="Tripathy S."/>
            <person name="Grunwald N."/>
            <person name="Machado M."/>
            <person name="Johnson C.S."/>
            <person name="Walker B."/>
            <person name="Young S."/>
            <person name="Zeng Q."/>
            <person name="Gargeya S."/>
            <person name="Fitzgerald M."/>
            <person name="Haas B."/>
            <person name="Abouelleil A."/>
            <person name="Allen A.W."/>
            <person name="Alvarado L."/>
            <person name="Arachchi H.M."/>
            <person name="Berlin A.M."/>
            <person name="Chapman S.B."/>
            <person name="Gainer-Dewar J."/>
            <person name="Goldberg J."/>
            <person name="Griggs A."/>
            <person name="Gujja S."/>
            <person name="Hansen M."/>
            <person name="Howarth C."/>
            <person name="Imamovic A."/>
            <person name="Ireland A."/>
            <person name="Larimer J."/>
            <person name="McCowan C."/>
            <person name="Murphy C."/>
            <person name="Pearson M."/>
            <person name="Poon T.W."/>
            <person name="Priest M."/>
            <person name="Roberts A."/>
            <person name="Saif S."/>
            <person name="Shea T."/>
            <person name="Sisk P."/>
            <person name="Sykes S."/>
            <person name="Wortman J."/>
            <person name="Nusbaum C."/>
            <person name="Birren B."/>
        </authorList>
    </citation>
    <scope>NUCLEOTIDE SEQUENCE [LARGE SCALE GENOMIC DNA]</scope>
    <source>
        <strain evidence="7 8">P1976</strain>
    </source>
</reference>
<feature type="chain" id="PRO_5001753370" description="Kazal-like domain-containing protein" evidence="5">
    <location>
        <begin position="21"/>
        <end position="138"/>
    </location>
</feature>
<dbReference type="InterPro" id="IPR036058">
    <property type="entry name" value="Kazal_dom_sf"/>
</dbReference>
<dbReference type="InterPro" id="IPR050653">
    <property type="entry name" value="Prot_Inhib_GrowthFact_Antg"/>
</dbReference>
<name>A0A080ZUS8_PHYNI</name>
<organism evidence="7 8">
    <name type="scientific">Phytophthora nicotianae P1976</name>
    <dbReference type="NCBI Taxonomy" id="1317066"/>
    <lineage>
        <taxon>Eukaryota</taxon>
        <taxon>Sar</taxon>
        <taxon>Stramenopiles</taxon>
        <taxon>Oomycota</taxon>
        <taxon>Peronosporomycetes</taxon>
        <taxon>Peronosporales</taxon>
        <taxon>Peronosporaceae</taxon>
        <taxon>Phytophthora</taxon>
    </lineage>
</organism>
<keyword evidence="3" id="KW-1015">Disulfide bond</keyword>
<evidence type="ECO:0000256" key="5">
    <source>
        <dbReference type="SAM" id="SignalP"/>
    </source>
</evidence>
<dbReference type="Proteomes" id="UP000028582">
    <property type="component" value="Unassembled WGS sequence"/>
</dbReference>
<sequence>MKFAIATLISAAAILGMTEAADYITVDPATLTKVNPENQLPGPVTSTPTANPALFMGIGPEIFPGEPGYKDPFASSVSGSASGSAGSLATSCSPTCPNDKDPVCGTDGVTYDNSCKLGLAACLNPLKGIAKKSDGPCK</sequence>
<feature type="signal peptide" evidence="5">
    <location>
        <begin position="1"/>
        <end position="20"/>
    </location>
</feature>
<keyword evidence="5" id="KW-0732">Signal</keyword>
<dbReference type="SUPFAM" id="SSF100895">
    <property type="entry name" value="Kazal-type serine protease inhibitors"/>
    <property type="match status" value="1"/>
</dbReference>
<evidence type="ECO:0000256" key="4">
    <source>
        <dbReference type="SAM" id="MobiDB-lite"/>
    </source>
</evidence>
<dbReference type="AlphaFoldDB" id="A0A080ZUS8"/>
<dbReference type="OrthoDB" id="111352at2759"/>
<feature type="domain" description="Kazal-like" evidence="6">
    <location>
        <begin position="86"/>
        <end position="138"/>
    </location>
</feature>
<protein>
    <recommendedName>
        <fullName evidence="6">Kazal-like domain-containing protein</fullName>
    </recommendedName>
</protein>
<dbReference type="PANTHER" id="PTHR10913:SF45">
    <property type="entry name" value="FOLLISTATIN, ISOFORM A-RELATED"/>
    <property type="match status" value="1"/>
</dbReference>
<evidence type="ECO:0000256" key="3">
    <source>
        <dbReference type="ARBA" id="ARBA00023157"/>
    </source>
</evidence>
<accession>A0A080ZUS8</accession>
<evidence type="ECO:0000256" key="2">
    <source>
        <dbReference type="ARBA" id="ARBA00022900"/>
    </source>
</evidence>
<dbReference type="Gene3D" id="3.30.60.30">
    <property type="match status" value="1"/>
</dbReference>
<proteinExistence type="predicted"/>
<feature type="region of interest" description="Disordered" evidence="4">
    <location>
        <begin position="74"/>
        <end position="97"/>
    </location>
</feature>
<keyword evidence="1" id="KW-0646">Protease inhibitor</keyword>
<evidence type="ECO:0000313" key="7">
    <source>
        <dbReference type="EMBL" id="ETO70389.1"/>
    </source>
</evidence>
<dbReference type="GO" id="GO:0005576">
    <property type="term" value="C:extracellular region"/>
    <property type="evidence" value="ECO:0007669"/>
    <property type="project" value="TreeGrafter"/>
</dbReference>
<dbReference type="PROSITE" id="PS51465">
    <property type="entry name" value="KAZAL_2"/>
    <property type="match status" value="1"/>
</dbReference>
<dbReference type="EMBL" id="ANJA01002344">
    <property type="protein sequence ID" value="ETO70389.1"/>
    <property type="molecule type" value="Genomic_DNA"/>
</dbReference>
<dbReference type="CDD" id="cd00104">
    <property type="entry name" value="KAZAL_FS"/>
    <property type="match status" value="1"/>
</dbReference>
<dbReference type="Pfam" id="PF07648">
    <property type="entry name" value="Kazal_2"/>
    <property type="match status" value="1"/>
</dbReference>
<evidence type="ECO:0000313" key="8">
    <source>
        <dbReference type="Proteomes" id="UP000028582"/>
    </source>
</evidence>
<dbReference type="InterPro" id="IPR002350">
    <property type="entry name" value="Kazal_dom"/>
</dbReference>
<dbReference type="PANTHER" id="PTHR10913">
    <property type="entry name" value="FOLLISTATIN-RELATED"/>
    <property type="match status" value="1"/>
</dbReference>